<dbReference type="AlphaFoldDB" id="A0A1M6P984"/>
<evidence type="ECO:0000256" key="1">
    <source>
        <dbReference type="ARBA" id="ARBA00010928"/>
    </source>
</evidence>
<dbReference type="Gene3D" id="3.30.360.10">
    <property type="entry name" value="Dihydrodipicolinate Reductase, domain 2"/>
    <property type="match status" value="1"/>
</dbReference>
<dbReference type="SUPFAM" id="SSF55347">
    <property type="entry name" value="Glyceraldehyde-3-phosphate dehydrogenase-like, C-terminal domain"/>
    <property type="match status" value="1"/>
</dbReference>
<protein>
    <submittedName>
        <fullName evidence="5">Myo-inositol 2-dehydrogenase</fullName>
    </submittedName>
</protein>
<sequence>MTVGIGLAGLGRMGRVHARSLRGGCTEAHLACVYDADPAAAEFGVPWAASFAELLDRCDAVAIATPTAAHAELTVQAAESGKPVFCEKPLSLVRESAVAAVEACAAAGVALQVGFHRRFDPDWVAAAARIHAGELGQVQLFRTSLRDMDPPDPAFLAGSGGFFADMTVHDLDAARWLCGEVASVTAHGAAIDPAFAEYDDIDTAVVVLRFVSGALGVIDNSRSARYGYECSTEVMGTLATARIDAPHPRGLEWRSRGGAVRGFARDFEERFPFAYVAELDAFARCVRDGTPPRVTGHDALVASDLAAAATESWRTGRTVSLEVPA</sequence>
<dbReference type="PANTHER" id="PTHR42840:SF3">
    <property type="entry name" value="BINDING ROSSMANN FOLD OXIDOREDUCTASE, PUTATIVE (AFU_ORTHOLOGUE AFUA_2G10240)-RELATED"/>
    <property type="match status" value="1"/>
</dbReference>
<dbReference type="PANTHER" id="PTHR42840">
    <property type="entry name" value="NAD(P)-BINDING ROSSMANN-FOLD SUPERFAMILY PROTEIN-RELATED"/>
    <property type="match status" value="1"/>
</dbReference>
<feature type="domain" description="GFO/IDH/MocA-like oxidoreductase" evidence="4">
    <location>
        <begin position="124"/>
        <end position="241"/>
    </location>
</feature>
<accession>A0A1M6P984</accession>
<proteinExistence type="inferred from homology"/>
<keyword evidence="2" id="KW-0560">Oxidoreductase</keyword>
<dbReference type="GO" id="GO:0016491">
    <property type="term" value="F:oxidoreductase activity"/>
    <property type="evidence" value="ECO:0007669"/>
    <property type="project" value="UniProtKB-KW"/>
</dbReference>
<dbReference type="EMBL" id="FRAP01000002">
    <property type="protein sequence ID" value="SHK04511.1"/>
    <property type="molecule type" value="Genomic_DNA"/>
</dbReference>
<dbReference type="Proteomes" id="UP000184363">
    <property type="component" value="Unassembled WGS sequence"/>
</dbReference>
<reference evidence="5 6" key="1">
    <citation type="submission" date="2016-11" db="EMBL/GenBank/DDBJ databases">
        <authorList>
            <person name="Jaros S."/>
            <person name="Januszkiewicz K."/>
            <person name="Wedrychowicz H."/>
        </authorList>
    </citation>
    <scope>NUCLEOTIDE SEQUENCE [LARGE SCALE GENOMIC DNA]</scope>
    <source>
        <strain evidence="5 6">DSM 43832</strain>
    </source>
</reference>
<name>A0A1M6P984_PSETH</name>
<evidence type="ECO:0000313" key="6">
    <source>
        <dbReference type="Proteomes" id="UP000184363"/>
    </source>
</evidence>
<dbReference type="InterPro" id="IPR036291">
    <property type="entry name" value="NAD(P)-bd_dom_sf"/>
</dbReference>
<evidence type="ECO:0000256" key="2">
    <source>
        <dbReference type="ARBA" id="ARBA00023002"/>
    </source>
</evidence>
<gene>
    <name evidence="5" type="ORF">SAMN05443637_102124</name>
</gene>
<evidence type="ECO:0000313" key="5">
    <source>
        <dbReference type="EMBL" id="SHK04511.1"/>
    </source>
</evidence>
<dbReference type="InterPro" id="IPR000683">
    <property type="entry name" value="Gfo/Idh/MocA-like_OxRdtase_N"/>
</dbReference>
<dbReference type="Pfam" id="PF01408">
    <property type="entry name" value="GFO_IDH_MocA"/>
    <property type="match status" value="1"/>
</dbReference>
<dbReference type="InterPro" id="IPR055170">
    <property type="entry name" value="GFO_IDH_MocA-like_dom"/>
</dbReference>
<organism evidence="5 6">
    <name type="scientific">Pseudonocardia thermophila</name>
    <dbReference type="NCBI Taxonomy" id="1848"/>
    <lineage>
        <taxon>Bacteria</taxon>
        <taxon>Bacillati</taxon>
        <taxon>Actinomycetota</taxon>
        <taxon>Actinomycetes</taxon>
        <taxon>Pseudonocardiales</taxon>
        <taxon>Pseudonocardiaceae</taxon>
        <taxon>Pseudonocardia</taxon>
    </lineage>
</organism>
<evidence type="ECO:0000259" key="4">
    <source>
        <dbReference type="Pfam" id="PF22725"/>
    </source>
</evidence>
<dbReference type="GO" id="GO:0000166">
    <property type="term" value="F:nucleotide binding"/>
    <property type="evidence" value="ECO:0007669"/>
    <property type="project" value="InterPro"/>
</dbReference>
<dbReference type="Pfam" id="PF22725">
    <property type="entry name" value="GFO_IDH_MocA_C3"/>
    <property type="match status" value="1"/>
</dbReference>
<dbReference type="RefSeq" id="WP_073455275.1">
    <property type="nucleotide sequence ID" value="NZ_FRAP01000002.1"/>
</dbReference>
<keyword evidence="6" id="KW-1185">Reference proteome</keyword>
<evidence type="ECO:0000259" key="3">
    <source>
        <dbReference type="Pfam" id="PF01408"/>
    </source>
</evidence>
<comment type="similarity">
    <text evidence="1">Belongs to the Gfo/Idh/MocA family.</text>
</comment>
<feature type="domain" description="Gfo/Idh/MocA-like oxidoreductase N-terminal" evidence="3">
    <location>
        <begin position="4"/>
        <end position="115"/>
    </location>
</feature>
<dbReference type="STRING" id="1848.SAMN05443637_102124"/>
<dbReference type="Gene3D" id="3.40.50.720">
    <property type="entry name" value="NAD(P)-binding Rossmann-like Domain"/>
    <property type="match status" value="1"/>
</dbReference>
<dbReference type="SUPFAM" id="SSF51735">
    <property type="entry name" value="NAD(P)-binding Rossmann-fold domains"/>
    <property type="match status" value="1"/>
</dbReference>